<sequence>MLVTVSINAAKVNQLQPRINLVVVLDSIMVQALPAYNRTLPPRNNCYDNDGYGSITRASISSRNTNPPAPIVGARYSSIKLMSNSRHMSGEDDV</sequence>
<evidence type="ECO:0000313" key="2">
    <source>
        <dbReference type="Proteomes" id="UP001458880"/>
    </source>
</evidence>
<dbReference type="Proteomes" id="UP001458880">
    <property type="component" value="Unassembled WGS sequence"/>
</dbReference>
<keyword evidence="2" id="KW-1185">Reference proteome</keyword>
<evidence type="ECO:0000313" key="1">
    <source>
        <dbReference type="EMBL" id="KAK9754917.1"/>
    </source>
</evidence>
<name>A0AAW1NA51_POPJA</name>
<protein>
    <submittedName>
        <fullName evidence="1">Uncharacterized protein</fullName>
    </submittedName>
</protein>
<proteinExistence type="predicted"/>
<accession>A0AAW1NA51</accession>
<organism evidence="1 2">
    <name type="scientific">Popillia japonica</name>
    <name type="common">Japanese beetle</name>
    <dbReference type="NCBI Taxonomy" id="7064"/>
    <lineage>
        <taxon>Eukaryota</taxon>
        <taxon>Metazoa</taxon>
        <taxon>Ecdysozoa</taxon>
        <taxon>Arthropoda</taxon>
        <taxon>Hexapoda</taxon>
        <taxon>Insecta</taxon>
        <taxon>Pterygota</taxon>
        <taxon>Neoptera</taxon>
        <taxon>Endopterygota</taxon>
        <taxon>Coleoptera</taxon>
        <taxon>Polyphaga</taxon>
        <taxon>Scarabaeiformia</taxon>
        <taxon>Scarabaeidae</taxon>
        <taxon>Rutelinae</taxon>
        <taxon>Popillia</taxon>
    </lineage>
</organism>
<dbReference type="EMBL" id="JASPKY010000004">
    <property type="protein sequence ID" value="KAK9754917.1"/>
    <property type="molecule type" value="Genomic_DNA"/>
</dbReference>
<reference evidence="1 2" key="1">
    <citation type="journal article" date="2024" name="BMC Genomics">
        <title>De novo assembly and annotation of Popillia japonica's genome with initial clues to its potential as an invasive pest.</title>
        <authorList>
            <person name="Cucini C."/>
            <person name="Boschi S."/>
            <person name="Funari R."/>
            <person name="Cardaioli E."/>
            <person name="Iannotti N."/>
            <person name="Marturano G."/>
            <person name="Paoli F."/>
            <person name="Bruttini M."/>
            <person name="Carapelli A."/>
            <person name="Frati F."/>
            <person name="Nardi F."/>
        </authorList>
    </citation>
    <scope>NUCLEOTIDE SEQUENCE [LARGE SCALE GENOMIC DNA]</scope>
    <source>
        <strain evidence="1">DMR45628</strain>
    </source>
</reference>
<gene>
    <name evidence="1" type="ORF">QE152_g938</name>
</gene>
<dbReference type="AlphaFoldDB" id="A0AAW1NA51"/>
<comment type="caution">
    <text evidence="1">The sequence shown here is derived from an EMBL/GenBank/DDBJ whole genome shotgun (WGS) entry which is preliminary data.</text>
</comment>